<dbReference type="KEGG" id="cef:CE0409"/>
<dbReference type="eggNOG" id="ENOG50327QI">
    <property type="taxonomic scope" value="Bacteria"/>
</dbReference>
<dbReference type="Proteomes" id="UP000001409">
    <property type="component" value="Chromosome"/>
</dbReference>
<name>Q8FSI2_COREF</name>
<dbReference type="HOGENOM" id="CLU_784620_0_0_11"/>
<dbReference type="AlphaFoldDB" id="Q8FSI2"/>
<accession>C8NSJ6</accession>
<dbReference type="RefSeq" id="WP_006770352.1">
    <property type="nucleotide sequence ID" value="NC_004369.1"/>
</dbReference>
<feature type="transmembrane region" description="Helical" evidence="1">
    <location>
        <begin position="110"/>
        <end position="134"/>
    </location>
</feature>
<evidence type="ECO:0000313" key="2">
    <source>
        <dbReference type="EMBL" id="BAC17219.1"/>
    </source>
</evidence>
<feature type="transmembrane region" description="Helical" evidence="1">
    <location>
        <begin position="86"/>
        <end position="104"/>
    </location>
</feature>
<keyword evidence="3" id="KW-1185">Reference proteome</keyword>
<accession>Q8FSI2</accession>
<proteinExistence type="predicted"/>
<feature type="transmembrane region" description="Helical" evidence="1">
    <location>
        <begin position="146"/>
        <end position="171"/>
    </location>
</feature>
<keyword evidence="1" id="KW-0472">Membrane</keyword>
<keyword evidence="1" id="KW-0812">Transmembrane</keyword>
<organism evidence="2 3">
    <name type="scientific">Corynebacterium efficiens (strain DSM 44549 / YS-314 / AJ 12310 / JCM 11189 / NBRC 100395)</name>
    <dbReference type="NCBI Taxonomy" id="196164"/>
    <lineage>
        <taxon>Bacteria</taxon>
        <taxon>Bacillati</taxon>
        <taxon>Actinomycetota</taxon>
        <taxon>Actinomycetes</taxon>
        <taxon>Mycobacteriales</taxon>
        <taxon>Corynebacteriaceae</taxon>
        <taxon>Corynebacterium</taxon>
    </lineage>
</organism>
<dbReference type="EMBL" id="BA000035">
    <property type="protein sequence ID" value="BAC17219.1"/>
    <property type="molecule type" value="Genomic_DNA"/>
</dbReference>
<keyword evidence="1" id="KW-1133">Transmembrane helix</keyword>
<protein>
    <submittedName>
        <fullName evidence="2">Uncharacterized protein</fullName>
    </submittedName>
</protein>
<sequence>MKLLIARSAPKLEDSSRLAAIIREFYSETLNDFGRSAIVTIGLALLGVLILRSVYSVIKTEWPEAYTDVETRAQEHIRVNPIRTYLLFRGGPIFLVSVFISVCMDRAGGIAWLGFWIMVVLYLVWTTGQAVWNVMRRPRHPNWTMLLIYHALSVAIILTAGAMAVALRSLFASFIPTSRELLISLWAGIFAALLAVGARQLLSPHRLEGIEVAVSLKHDIGRKGWSYLMRKTAGDRNLQNLVIAVVLAEVQQRPRWFRRLERLGGKVLGAGTYGVAQVAADNPITDEESIDILVDRLNTDAVRDALLKGPYSLEFEKICQDLNSDFRHASRIKHFYETIDQLRDDNKAFFDQS</sequence>
<dbReference type="OrthoDB" id="5150162at2"/>
<feature type="transmembrane region" description="Helical" evidence="1">
    <location>
        <begin position="183"/>
        <end position="202"/>
    </location>
</feature>
<evidence type="ECO:0000313" key="3">
    <source>
        <dbReference type="Proteomes" id="UP000001409"/>
    </source>
</evidence>
<feature type="transmembrane region" description="Helical" evidence="1">
    <location>
        <begin position="33"/>
        <end position="51"/>
    </location>
</feature>
<reference evidence="2 3" key="1">
    <citation type="journal article" date="2003" name="Genome Res.">
        <title>Comparative complete genome sequence analysis of the amino acid replacements responsible for the thermostability of Corynebacterium efficiens.</title>
        <authorList>
            <person name="Nishio Y."/>
            <person name="Nakamura Y."/>
            <person name="Kawarabayasi Y."/>
            <person name="Usuda Y."/>
            <person name="Kimura E."/>
            <person name="Sugimoto S."/>
            <person name="Matsui K."/>
            <person name="Yamagishi A."/>
            <person name="Kikuchi H."/>
            <person name="Ikeo K."/>
            <person name="Gojobori T."/>
        </authorList>
    </citation>
    <scope>NUCLEOTIDE SEQUENCE [LARGE SCALE GENOMIC DNA]</scope>
    <source>
        <strain evidence="3">DSM 44549 / YS-314 / AJ 12310 / JCM 11189 / NBRC 100395</strain>
    </source>
</reference>
<evidence type="ECO:0000256" key="1">
    <source>
        <dbReference type="SAM" id="Phobius"/>
    </source>
</evidence>